<keyword evidence="4 11" id="KW-0479">Metal-binding</keyword>
<feature type="binding site" evidence="11">
    <location>
        <begin position="144"/>
        <end position="146"/>
    </location>
    <ligand>
        <name>2-[(2R,5Z)-2-carboxy-4-methylthiazol-5(2H)-ylidene]ethyl phosphate</name>
        <dbReference type="ChEBI" id="CHEBI:62899"/>
    </ligand>
</feature>
<feature type="binding site" evidence="11">
    <location>
        <position position="78"/>
    </location>
    <ligand>
        <name>4-amino-2-methyl-5-(diphosphooxymethyl)pyrimidine</name>
        <dbReference type="ChEBI" id="CHEBI:57841"/>
    </ligand>
</feature>
<dbReference type="CDD" id="cd00564">
    <property type="entry name" value="TMP_TenI"/>
    <property type="match status" value="1"/>
</dbReference>
<comment type="pathway">
    <text evidence="2 11 13">Cofactor biosynthesis; thiamine diphosphate biosynthesis; thiamine phosphate from 4-amino-2-methyl-5-diphosphomethylpyrimidine and 4-methyl-5-(2-phosphoethyl)-thiazole: step 1/1.</text>
</comment>
<evidence type="ECO:0000313" key="16">
    <source>
        <dbReference type="Proteomes" id="UP000549971"/>
    </source>
</evidence>
<dbReference type="UniPathway" id="UPA00060">
    <property type="reaction ID" value="UER00141"/>
</dbReference>
<dbReference type="GO" id="GO:0009229">
    <property type="term" value="P:thiamine diphosphate biosynthetic process"/>
    <property type="evidence" value="ECO:0007669"/>
    <property type="project" value="UniProtKB-UniRule"/>
</dbReference>
<keyword evidence="3 11" id="KW-0808">Transferase</keyword>
<evidence type="ECO:0000256" key="7">
    <source>
        <dbReference type="ARBA" id="ARBA00047334"/>
    </source>
</evidence>
<evidence type="ECO:0000256" key="6">
    <source>
        <dbReference type="ARBA" id="ARBA00022977"/>
    </source>
</evidence>
<evidence type="ECO:0000256" key="8">
    <source>
        <dbReference type="ARBA" id="ARBA00047851"/>
    </source>
</evidence>
<feature type="binding site" evidence="11">
    <location>
        <begin position="46"/>
        <end position="50"/>
    </location>
    <ligand>
        <name>4-amino-2-methyl-5-(diphosphooxymethyl)pyrimidine</name>
        <dbReference type="ChEBI" id="CHEBI:57841"/>
    </ligand>
</feature>
<evidence type="ECO:0000256" key="1">
    <source>
        <dbReference type="ARBA" id="ARBA00003814"/>
    </source>
</evidence>
<organism evidence="15 16">
    <name type="scientific">Kribbella italica</name>
    <dbReference type="NCBI Taxonomy" id="1540520"/>
    <lineage>
        <taxon>Bacteria</taxon>
        <taxon>Bacillati</taxon>
        <taxon>Actinomycetota</taxon>
        <taxon>Actinomycetes</taxon>
        <taxon>Propionibacteriales</taxon>
        <taxon>Kribbellaceae</taxon>
        <taxon>Kribbella</taxon>
    </lineage>
</organism>
<dbReference type="GO" id="GO:0009228">
    <property type="term" value="P:thiamine biosynthetic process"/>
    <property type="evidence" value="ECO:0007669"/>
    <property type="project" value="UniProtKB-KW"/>
</dbReference>
<comment type="function">
    <text evidence="1 11">Condenses 4-methyl-5-(beta-hydroxyethyl)thiazole monophosphate (THZ-P) and 2-methyl-4-amino-5-hydroxymethyl pyrimidine pyrophosphate (HMP-PP) to form thiamine monophosphate (TMP).</text>
</comment>
<comment type="cofactor">
    <cofactor evidence="11">
        <name>Mg(2+)</name>
        <dbReference type="ChEBI" id="CHEBI:18420"/>
    </cofactor>
    <text evidence="11">Binds 1 Mg(2+) ion per subunit.</text>
</comment>
<evidence type="ECO:0000313" key="15">
    <source>
        <dbReference type="EMBL" id="MBB5834267.1"/>
    </source>
</evidence>
<evidence type="ECO:0000259" key="14">
    <source>
        <dbReference type="Pfam" id="PF02581"/>
    </source>
</evidence>
<feature type="binding site" evidence="11">
    <location>
        <position position="175"/>
    </location>
    <ligand>
        <name>2-[(2R,5Z)-2-carboxy-4-methylthiazol-5(2H)-ylidene]ethyl phosphate</name>
        <dbReference type="ChEBI" id="CHEBI:62899"/>
    </ligand>
</feature>
<evidence type="ECO:0000256" key="13">
    <source>
        <dbReference type="RuleBase" id="RU004253"/>
    </source>
</evidence>
<gene>
    <name evidence="11" type="primary">thiE</name>
    <name evidence="15" type="ORF">HDA39_001001</name>
</gene>
<dbReference type="PANTHER" id="PTHR20857">
    <property type="entry name" value="THIAMINE-PHOSPHATE PYROPHOSPHORYLASE"/>
    <property type="match status" value="1"/>
</dbReference>
<reference evidence="15 16" key="1">
    <citation type="submission" date="2020-08" db="EMBL/GenBank/DDBJ databases">
        <title>Sequencing the genomes of 1000 actinobacteria strains.</title>
        <authorList>
            <person name="Klenk H.-P."/>
        </authorList>
    </citation>
    <scope>NUCLEOTIDE SEQUENCE [LARGE SCALE GENOMIC DNA]</scope>
    <source>
        <strain evidence="15 16">DSM 28967</strain>
    </source>
</reference>
<evidence type="ECO:0000256" key="10">
    <source>
        <dbReference type="ARBA" id="ARBA00061123"/>
    </source>
</evidence>
<comment type="catalytic activity">
    <reaction evidence="9 11 12">
        <text>2-[(2R,5Z)-2-carboxy-4-methylthiazol-5(2H)-ylidene]ethyl phosphate + 4-amino-2-methyl-5-(diphosphooxymethyl)pyrimidine + 2 H(+) = thiamine phosphate + CO2 + diphosphate</text>
        <dbReference type="Rhea" id="RHEA:47844"/>
        <dbReference type="ChEBI" id="CHEBI:15378"/>
        <dbReference type="ChEBI" id="CHEBI:16526"/>
        <dbReference type="ChEBI" id="CHEBI:33019"/>
        <dbReference type="ChEBI" id="CHEBI:37575"/>
        <dbReference type="ChEBI" id="CHEBI:57841"/>
        <dbReference type="ChEBI" id="CHEBI:62899"/>
        <dbReference type="EC" id="2.5.1.3"/>
    </reaction>
</comment>
<dbReference type="EC" id="2.5.1.3" evidence="11"/>
<dbReference type="PANTHER" id="PTHR20857:SF15">
    <property type="entry name" value="THIAMINE-PHOSPHATE SYNTHASE"/>
    <property type="match status" value="1"/>
</dbReference>
<dbReference type="GO" id="GO:0005737">
    <property type="term" value="C:cytoplasm"/>
    <property type="evidence" value="ECO:0007669"/>
    <property type="project" value="TreeGrafter"/>
</dbReference>
<sequence>MIDDTAPLRDRLDAARLYLCTDARPQQGDLDQFLDAALGGGVDIVQLRQKEMEAADELAALEIFADACKRHGKLLAVNDRADIAYAAGADVLHLGQRDLPVPHARAITGPDVIVGRSTHTFSQVNAAVAETGSDYFCVGPTWETPTKPGRTAAGLELVSYAASRQQVKPWFAIGGIDLERLDEVIEAGASRVVVVRAITEADDPAEAAGEFVRRLRSA</sequence>
<comment type="caution">
    <text evidence="15">The sequence shown here is derived from an EMBL/GenBank/DDBJ whole genome shotgun (WGS) entry which is preliminary data.</text>
</comment>
<feature type="binding site" evidence="11">
    <location>
        <position position="79"/>
    </location>
    <ligand>
        <name>Mg(2+)</name>
        <dbReference type="ChEBI" id="CHEBI:18420"/>
    </ligand>
</feature>
<comment type="caution">
    <text evidence="11">Lacks conserved residue(s) required for the propagation of feature annotation.</text>
</comment>
<accession>A0A7W9J398</accession>
<dbReference type="Pfam" id="PF02581">
    <property type="entry name" value="TMP-TENI"/>
    <property type="match status" value="1"/>
</dbReference>
<feature type="binding site" evidence="11">
    <location>
        <position position="117"/>
    </location>
    <ligand>
        <name>4-amino-2-methyl-5-(diphosphooxymethyl)pyrimidine</name>
        <dbReference type="ChEBI" id="CHEBI:57841"/>
    </ligand>
</feature>
<feature type="domain" description="Thiamine phosphate synthase/TenI" evidence="14">
    <location>
        <begin position="17"/>
        <end position="198"/>
    </location>
</feature>
<dbReference type="Proteomes" id="UP000549971">
    <property type="component" value="Unassembled WGS sequence"/>
</dbReference>
<dbReference type="GO" id="GO:0000287">
    <property type="term" value="F:magnesium ion binding"/>
    <property type="evidence" value="ECO:0007669"/>
    <property type="project" value="UniProtKB-UniRule"/>
</dbReference>
<protein>
    <recommendedName>
        <fullName evidence="11">Thiamine-phosphate synthase</fullName>
        <shortName evidence="11">TP synthase</shortName>
        <shortName evidence="11">TPS</shortName>
        <ecNumber evidence="11">2.5.1.3</ecNumber>
    </recommendedName>
    <alternativeName>
        <fullName evidence="11">Thiamine-phosphate pyrophosphorylase</fullName>
        <shortName evidence="11">TMP pyrophosphorylase</shortName>
        <shortName evidence="11">TMP-PPase</shortName>
    </alternativeName>
</protein>
<dbReference type="InterPro" id="IPR034291">
    <property type="entry name" value="TMP_synthase"/>
</dbReference>
<evidence type="ECO:0000256" key="5">
    <source>
        <dbReference type="ARBA" id="ARBA00022842"/>
    </source>
</evidence>
<feature type="binding site" evidence="11">
    <location>
        <position position="98"/>
    </location>
    <ligand>
        <name>Mg(2+)</name>
        <dbReference type="ChEBI" id="CHEBI:18420"/>
    </ligand>
</feature>
<evidence type="ECO:0000256" key="4">
    <source>
        <dbReference type="ARBA" id="ARBA00022723"/>
    </source>
</evidence>
<dbReference type="InterPro" id="IPR022998">
    <property type="entry name" value="ThiamineP_synth_TenI"/>
</dbReference>
<name>A0A7W9J398_9ACTN</name>
<proteinExistence type="inferred from homology"/>
<dbReference type="Gene3D" id="3.20.20.70">
    <property type="entry name" value="Aldolase class I"/>
    <property type="match status" value="1"/>
</dbReference>
<keyword evidence="16" id="KW-1185">Reference proteome</keyword>
<dbReference type="NCBIfam" id="TIGR00693">
    <property type="entry name" value="thiE"/>
    <property type="match status" value="1"/>
</dbReference>
<dbReference type="AlphaFoldDB" id="A0A7W9J398"/>
<evidence type="ECO:0000256" key="11">
    <source>
        <dbReference type="HAMAP-Rule" id="MF_00097"/>
    </source>
</evidence>
<evidence type="ECO:0000256" key="2">
    <source>
        <dbReference type="ARBA" id="ARBA00005165"/>
    </source>
</evidence>
<comment type="similarity">
    <text evidence="10 11 12">Belongs to the thiamine-phosphate synthase family.</text>
</comment>
<dbReference type="InterPro" id="IPR036206">
    <property type="entry name" value="ThiamineP_synth_sf"/>
</dbReference>
<evidence type="ECO:0000256" key="3">
    <source>
        <dbReference type="ARBA" id="ARBA00022679"/>
    </source>
</evidence>
<comment type="catalytic activity">
    <reaction evidence="8 11 12">
        <text>2-(2-carboxy-4-methylthiazol-5-yl)ethyl phosphate + 4-amino-2-methyl-5-(diphosphooxymethyl)pyrimidine + 2 H(+) = thiamine phosphate + CO2 + diphosphate</text>
        <dbReference type="Rhea" id="RHEA:47848"/>
        <dbReference type="ChEBI" id="CHEBI:15378"/>
        <dbReference type="ChEBI" id="CHEBI:16526"/>
        <dbReference type="ChEBI" id="CHEBI:33019"/>
        <dbReference type="ChEBI" id="CHEBI:37575"/>
        <dbReference type="ChEBI" id="CHEBI:57841"/>
        <dbReference type="ChEBI" id="CHEBI:62890"/>
        <dbReference type="EC" id="2.5.1.3"/>
    </reaction>
</comment>
<keyword evidence="6 11" id="KW-0784">Thiamine biosynthesis</keyword>
<keyword evidence="5 11" id="KW-0460">Magnesium</keyword>
<evidence type="ECO:0000256" key="12">
    <source>
        <dbReference type="RuleBase" id="RU003826"/>
    </source>
</evidence>
<dbReference type="GO" id="GO:0004789">
    <property type="term" value="F:thiamine-phosphate diphosphorylase activity"/>
    <property type="evidence" value="ECO:0007669"/>
    <property type="project" value="UniProtKB-UniRule"/>
</dbReference>
<dbReference type="SUPFAM" id="SSF51391">
    <property type="entry name" value="Thiamin phosphate synthase"/>
    <property type="match status" value="1"/>
</dbReference>
<comment type="catalytic activity">
    <reaction evidence="7 11 12">
        <text>4-methyl-5-(2-phosphooxyethyl)-thiazole + 4-amino-2-methyl-5-(diphosphooxymethyl)pyrimidine + H(+) = thiamine phosphate + diphosphate</text>
        <dbReference type="Rhea" id="RHEA:22328"/>
        <dbReference type="ChEBI" id="CHEBI:15378"/>
        <dbReference type="ChEBI" id="CHEBI:33019"/>
        <dbReference type="ChEBI" id="CHEBI:37575"/>
        <dbReference type="ChEBI" id="CHEBI:57841"/>
        <dbReference type="ChEBI" id="CHEBI:58296"/>
        <dbReference type="EC" id="2.5.1.3"/>
    </reaction>
</comment>
<dbReference type="EMBL" id="JACHMY010000001">
    <property type="protein sequence ID" value="MBB5834267.1"/>
    <property type="molecule type" value="Genomic_DNA"/>
</dbReference>
<dbReference type="RefSeq" id="WP_184794047.1">
    <property type="nucleotide sequence ID" value="NZ_JACHMY010000001.1"/>
</dbReference>
<evidence type="ECO:0000256" key="9">
    <source>
        <dbReference type="ARBA" id="ARBA00047883"/>
    </source>
</evidence>
<dbReference type="FunFam" id="3.20.20.70:FF:000178">
    <property type="entry name" value="Thiamine-phosphate synthase"/>
    <property type="match status" value="1"/>
</dbReference>
<dbReference type="InterPro" id="IPR013785">
    <property type="entry name" value="Aldolase_TIM"/>
</dbReference>
<dbReference type="HAMAP" id="MF_00097">
    <property type="entry name" value="TMP_synthase"/>
    <property type="match status" value="1"/>
</dbReference>
<feature type="binding site" evidence="11">
    <location>
        <position position="147"/>
    </location>
    <ligand>
        <name>4-amino-2-methyl-5-(diphosphooxymethyl)pyrimidine</name>
        <dbReference type="ChEBI" id="CHEBI:57841"/>
    </ligand>
</feature>